<keyword evidence="8" id="KW-0282">Flagellum</keyword>
<evidence type="ECO:0000259" key="7">
    <source>
        <dbReference type="Pfam" id="PF07195"/>
    </source>
</evidence>
<keyword evidence="3 5" id="KW-0175">Coiled coil</keyword>
<keyword evidence="5" id="KW-0964">Secreted</keyword>
<comment type="similarity">
    <text evidence="1 5">Belongs to the FliD family.</text>
</comment>
<dbReference type="InterPro" id="IPR010809">
    <property type="entry name" value="FliD_C"/>
</dbReference>
<reference evidence="8 9" key="1">
    <citation type="submission" date="2019-03" db="EMBL/GenBank/DDBJ databases">
        <title>Subsurface microbial communities from deep shales in Ohio and West Virginia, USA.</title>
        <authorList>
            <person name="Wrighton K."/>
        </authorList>
    </citation>
    <scope>NUCLEOTIDE SEQUENCE [LARGE SCALE GENOMIC DNA]</scope>
    <source>
        <strain evidence="8 9">MSL9.2</strain>
    </source>
</reference>
<sequence length="472" mass="51391">MAMSLGGLASGMDTESIIQQLMSFERQPLYRYEAEKTELNTAKSAWRDVNSRINNLEKKLSPLKLSSTFNSNKASSDAKEVANATVSSEADKGIYDVTVKQTAQSNRLGSTQKLNKDNLLTDELTNLADVSGDIILNESKDNEAVISVTNDDTLSSLADKINEAEAGVNASIVDGHLVLESAETGLENALSITDNANGLMTELGFSGDLNDISNAAVLQTANDAEIEINGITNITSSSNSFSEAVEGVTFNIDKDAEVDSTATITVEQDTGKATKAVQAFVDQYNSTMNFIDSKSYYDSDSEDAGTLQGDSTLMRVQMRLRNLATDRINTTGDYRSLSAVGISVDREGVMSLDSEKFTSALQESPEQVMNLFKASSDEEGYDGVANKLDGYVDQLIQSNTGVIPRRLDYFDNQISRIDDDITSLEDSLERTRERYESQFTAMETALAEMQQQSSWMTSQINSLNSSSISSMM</sequence>
<evidence type="ECO:0000313" key="8">
    <source>
        <dbReference type="EMBL" id="TDW07263.1"/>
    </source>
</evidence>
<gene>
    <name evidence="8" type="ORF">C8C77_10263</name>
</gene>
<dbReference type="Pfam" id="PF02465">
    <property type="entry name" value="FliD_N"/>
    <property type="match status" value="1"/>
</dbReference>
<dbReference type="Pfam" id="PF07196">
    <property type="entry name" value="Flagellin_IN"/>
    <property type="match status" value="1"/>
</dbReference>
<keyword evidence="8" id="KW-0966">Cell projection</keyword>
<dbReference type="PANTHER" id="PTHR30288">
    <property type="entry name" value="FLAGELLAR CAP/ASSEMBLY PROTEIN FLID"/>
    <property type="match status" value="1"/>
</dbReference>
<protein>
    <recommendedName>
        <fullName evidence="5">Flagellar hook-associated protein 2</fullName>
        <shortName evidence="5">HAP2</shortName>
    </recommendedName>
    <alternativeName>
        <fullName evidence="5">Flagellar cap protein</fullName>
    </alternativeName>
</protein>
<comment type="subunit">
    <text evidence="2 5">Homopentamer.</text>
</comment>
<dbReference type="GO" id="GO:0005576">
    <property type="term" value="C:extracellular region"/>
    <property type="evidence" value="ECO:0007669"/>
    <property type="project" value="UniProtKB-SubCell"/>
</dbReference>
<evidence type="ECO:0000256" key="1">
    <source>
        <dbReference type="ARBA" id="ARBA00009764"/>
    </source>
</evidence>
<feature type="domain" description="Flagellar hook-associated protein 2 C-terminal" evidence="7">
    <location>
        <begin position="221"/>
        <end position="451"/>
    </location>
</feature>
<comment type="subcellular location">
    <subcellularLocation>
        <location evidence="5">Secreted</location>
    </subcellularLocation>
    <subcellularLocation>
        <location evidence="5">Bacterial flagellum</location>
    </subcellularLocation>
</comment>
<dbReference type="EMBL" id="SODA01000002">
    <property type="protein sequence ID" value="TDW07263.1"/>
    <property type="molecule type" value="Genomic_DNA"/>
</dbReference>
<evidence type="ECO:0000259" key="6">
    <source>
        <dbReference type="Pfam" id="PF02465"/>
    </source>
</evidence>
<keyword evidence="4 5" id="KW-0975">Bacterial flagellum</keyword>
<organism evidence="8 9">
    <name type="scientific">Halanaerobium saccharolyticum</name>
    <dbReference type="NCBI Taxonomy" id="43595"/>
    <lineage>
        <taxon>Bacteria</taxon>
        <taxon>Bacillati</taxon>
        <taxon>Bacillota</taxon>
        <taxon>Clostridia</taxon>
        <taxon>Halanaerobiales</taxon>
        <taxon>Halanaerobiaceae</taxon>
        <taxon>Halanaerobium</taxon>
    </lineage>
</organism>
<dbReference type="GO" id="GO:0009421">
    <property type="term" value="C:bacterial-type flagellum filament cap"/>
    <property type="evidence" value="ECO:0007669"/>
    <property type="project" value="InterPro"/>
</dbReference>
<dbReference type="GO" id="GO:0071973">
    <property type="term" value="P:bacterial-type flagellum-dependent cell motility"/>
    <property type="evidence" value="ECO:0007669"/>
    <property type="project" value="TreeGrafter"/>
</dbReference>
<proteinExistence type="inferred from homology"/>
<dbReference type="GO" id="GO:0007155">
    <property type="term" value="P:cell adhesion"/>
    <property type="evidence" value="ECO:0007669"/>
    <property type="project" value="InterPro"/>
</dbReference>
<evidence type="ECO:0000256" key="2">
    <source>
        <dbReference type="ARBA" id="ARBA00011255"/>
    </source>
</evidence>
<dbReference type="PANTHER" id="PTHR30288:SF0">
    <property type="entry name" value="FLAGELLAR HOOK-ASSOCIATED PROTEIN 2"/>
    <property type="match status" value="1"/>
</dbReference>
<accession>A0A4R7Z6V1</accession>
<dbReference type="OrthoDB" id="9776025at2"/>
<dbReference type="GO" id="GO:0009424">
    <property type="term" value="C:bacterial-type flagellum hook"/>
    <property type="evidence" value="ECO:0007669"/>
    <property type="project" value="UniProtKB-UniRule"/>
</dbReference>
<evidence type="ECO:0000256" key="3">
    <source>
        <dbReference type="ARBA" id="ARBA00023054"/>
    </source>
</evidence>
<keyword evidence="8" id="KW-0969">Cilium</keyword>
<name>A0A4R7Z6V1_9FIRM</name>
<dbReference type="InterPro" id="IPR040026">
    <property type="entry name" value="FliD"/>
</dbReference>
<evidence type="ECO:0000256" key="4">
    <source>
        <dbReference type="ARBA" id="ARBA00023143"/>
    </source>
</evidence>
<dbReference type="AlphaFoldDB" id="A0A4R7Z6V1"/>
<dbReference type="RefSeq" id="WP_111572078.1">
    <property type="nucleotide sequence ID" value="NZ_QLME01000009.1"/>
</dbReference>
<dbReference type="Pfam" id="PF07195">
    <property type="entry name" value="FliD_C"/>
    <property type="match status" value="1"/>
</dbReference>
<dbReference type="InterPro" id="IPR010810">
    <property type="entry name" value="Flagellin_hook_IN_motif"/>
</dbReference>
<comment type="function">
    <text evidence="5">Required for morphogenesis and for the elongation of the flagellar filament by facilitating polymerization of the flagellin monomers at the tip of growing filament. Forms a capping structure, which prevents flagellin subunits (transported through the central channel of the flagellum) from leaking out without polymerization at the distal end.</text>
</comment>
<feature type="coiled-coil region" evidence="5">
    <location>
        <begin position="414"/>
        <end position="452"/>
    </location>
</feature>
<comment type="caution">
    <text evidence="8">The sequence shown here is derived from an EMBL/GenBank/DDBJ whole genome shotgun (WGS) entry which is preliminary data.</text>
</comment>
<dbReference type="InterPro" id="IPR003481">
    <property type="entry name" value="FliD_N"/>
</dbReference>
<evidence type="ECO:0000256" key="5">
    <source>
        <dbReference type="RuleBase" id="RU362066"/>
    </source>
</evidence>
<dbReference type="Proteomes" id="UP000294697">
    <property type="component" value="Unassembled WGS sequence"/>
</dbReference>
<evidence type="ECO:0000313" key="9">
    <source>
        <dbReference type="Proteomes" id="UP000294697"/>
    </source>
</evidence>
<feature type="domain" description="Flagellar hook-associated protein 2 N-terminal" evidence="6">
    <location>
        <begin position="10"/>
        <end position="105"/>
    </location>
</feature>